<reference evidence="8" key="2">
    <citation type="submission" date="2010-01" db="EMBL/GenBank/DDBJ databases">
        <title>The complete genome of Conexibacter woesei DSM 14684.</title>
        <authorList>
            <consortium name="US DOE Joint Genome Institute (JGI-PGF)"/>
            <person name="Lucas S."/>
            <person name="Copeland A."/>
            <person name="Lapidus A."/>
            <person name="Glavina del Rio T."/>
            <person name="Dalin E."/>
            <person name="Tice H."/>
            <person name="Bruce D."/>
            <person name="Goodwin L."/>
            <person name="Pitluck S."/>
            <person name="Kyrpides N."/>
            <person name="Mavromatis K."/>
            <person name="Ivanova N."/>
            <person name="Mikhailova N."/>
            <person name="Chertkov O."/>
            <person name="Brettin T."/>
            <person name="Detter J.C."/>
            <person name="Han C."/>
            <person name="Larimer F."/>
            <person name="Land M."/>
            <person name="Hauser L."/>
            <person name="Markowitz V."/>
            <person name="Cheng J.-F."/>
            <person name="Hugenholtz P."/>
            <person name="Woyke T."/>
            <person name="Wu D."/>
            <person name="Pukall R."/>
            <person name="Steenblock K."/>
            <person name="Schneider S."/>
            <person name="Klenk H.-P."/>
            <person name="Eisen J.A."/>
        </authorList>
    </citation>
    <scope>NUCLEOTIDE SEQUENCE [LARGE SCALE GENOMIC DNA]</scope>
    <source>
        <strain evidence="8">DSM 14684 / CIP 108061 / JCM 11494 / NBRC 100937 / ID131577</strain>
    </source>
</reference>
<dbReference type="PANTHER" id="PTHR43110">
    <property type="entry name" value="THIOL PEROXIDASE"/>
    <property type="match status" value="1"/>
</dbReference>
<dbReference type="InterPro" id="IPR050455">
    <property type="entry name" value="Tpx_Peroxidase_subfamily"/>
</dbReference>
<dbReference type="PIRSF" id="PIRSF000239">
    <property type="entry name" value="AHPC"/>
    <property type="match status" value="1"/>
</dbReference>
<keyword evidence="3" id="KW-0560">Oxidoreductase</keyword>
<dbReference type="Proteomes" id="UP000008229">
    <property type="component" value="Chromosome"/>
</dbReference>
<dbReference type="OrthoDB" id="9809746at2"/>
<evidence type="ECO:0000256" key="5">
    <source>
        <dbReference type="PIRSR" id="PIRSR000239-1"/>
    </source>
</evidence>
<name>D3FE31_CONWI</name>
<reference evidence="7 8" key="1">
    <citation type="journal article" date="2010" name="Stand. Genomic Sci.">
        <title>Complete genome sequence of Conexibacter woesei type strain (ID131577).</title>
        <authorList>
            <person name="Pukall R."/>
            <person name="Lapidus A."/>
            <person name="Glavina Del Rio T."/>
            <person name="Copeland A."/>
            <person name="Tice H."/>
            <person name="Cheng J.-F."/>
            <person name="Lucas S."/>
            <person name="Chen F."/>
            <person name="Nolan M."/>
            <person name="Bruce D."/>
            <person name="Goodwin L."/>
            <person name="Pitluck S."/>
            <person name="Mavromatis K."/>
            <person name="Ivanova N."/>
            <person name="Ovchinnikova G."/>
            <person name="Pati A."/>
            <person name="Chen A."/>
            <person name="Palaniappan K."/>
            <person name="Land M."/>
            <person name="Hauser L."/>
            <person name="Chang Y.-J."/>
            <person name="Jeffries C.D."/>
            <person name="Chain P."/>
            <person name="Meincke L."/>
            <person name="Sims D."/>
            <person name="Brettin T."/>
            <person name="Detter J.C."/>
            <person name="Rohde M."/>
            <person name="Goeker M."/>
            <person name="Bristow J."/>
            <person name="Eisen J.A."/>
            <person name="Markowitz V."/>
            <person name="Kyrpides N.C."/>
            <person name="Klenk H.-P."/>
            <person name="Hugenholtz P."/>
        </authorList>
    </citation>
    <scope>NUCLEOTIDE SEQUENCE [LARGE SCALE GENOMIC DNA]</scope>
    <source>
        <strain evidence="8">DSM 14684 / CIP 108061 / JCM 11494 / NBRC 100937 / ID131577</strain>
    </source>
</reference>
<proteinExistence type="predicted"/>
<evidence type="ECO:0000256" key="4">
    <source>
        <dbReference type="ARBA" id="ARBA00023284"/>
    </source>
</evidence>
<accession>D3FE31</accession>
<dbReference type="InterPro" id="IPR000866">
    <property type="entry name" value="AhpC/TSA"/>
</dbReference>
<evidence type="ECO:0000256" key="1">
    <source>
        <dbReference type="ARBA" id="ARBA00022559"/>
    </source>
</evidence>
<dbReference type="PANTHER" id="PTHR43110:SF1">
    <property type="entry name" value="THIOL PEROXIDASE"/>
    <property type="match status" value="1"/>
</dbReference>
<dbReference type="HOGENOM" id="CLU_042529_14_2_11"/>
<keyword evidence="1" id="KW-0575">Peroxidase</keyword>
<evidence type="ECO:0000256" key="3">
    <source>
        <dbReference type="ARBA" id="ARBA00023002"/>
    </source>
</evidence>
<dbReference type="Pfam" id="PF00578">
    <property type="entry name" value="AhpC-TSA"/>
    <property type="match status" value="1"/>
</dbReference>
<dbReference type="STRING" id="469383.Cwoe_3229"/>
<dbReference type="PROSITE" id="PS51352">
    <property type="entry name" value="THIOREDOXIN_2"/>
    <property type="match status" value="1"/>
</dbReference>
<organism evidence="7 8">
    <name type="scientific">Conexibacter woesei (strain DSM 14684 / CCUG 47730 / CIP 108061 / JCM 11494 / NBRC 100937 / ID131577)</name>
    <dbReference type="NCBI Taxonomy" id="469383"/>
    <lineage>
        <taxon>Bacteria</taxon>
        <taxon>Bacillati</taxon>
        <taxon>Actinomycetota</taxon>
        <taxon>Thermoleophilia</taxon>
        <taxon>Solirubrobacterales</taxon>
        <taxon>Conexibacteraceae</taxon>
        <taxon>Conexibacter</taxon>
    </lineage>
</organism>
<protein>
    <submittedName>
        <fullName evidence="7">Alkyl hydroperoxide reductase/ Thiol specific antioxidant/ Mal allergen</fullName>
    </submittedName>
</protein>
<dbReference type="KEGG" id="cwo:Cwoe_3229"/>
<dbReference type="SUPFAM" id="SSF52833">
    <property type="entry name" value="Thioredoxin-like"/>
    <property type="match status" value="1"/>
</dbReference>
<dbReference type="GO" id="GO:0004601">
    <property type="term" value="F:peroxidase activity"/>
    <property type="evidence" value="ECO:0007669"/>
    <property type="project" value="UniProtKB-KW"/>
</dbReference>
<dbReference type="EMBL" id="CP001854">
    <property type="protein sequence ID" value="ADB51647.1"/>
    <property type="molecule type" value="Genomic_DNA"/>
</dbReference>
<dbReference type="Gene3D" id="3.40.30.10">
    <property type="entry name" value="Glutaredoxin"/>
    <property type="match status" value="1"/>
</dbReference>
<feature type="active site" description="Cysteine sulfenic acid (-SOH) intermediate; for peroxidase activity" evidence="5">
    <location>
        <position position="46"/>
    </location>
</feature>
<dbReference type="RefSeq" id="WP_012934698.1">
    <property type="nucleotide sequence ID" value="NC_013739.1"/>
</dbReference>
<dbReference type="AlphaFoldDB" id="D3FE31"/>
<evidence type="ECO:0000256" key="2">
    <source>
        <dbReference type="ARBA" id="ARBA00022862"/>
    </source>
</evidence>
<dbReference type="InterPro" id="IPR036249">
    <property type="entry name" value="Thioredoxin-like_sf"/>
</dbReference>
<dbReference type="eggNOG" id="COG1225">
    <property type="taxonomic scope" value="Bacteria"/>
</dbReference>
<feature type="domain" description="Thioredoxin" evidence="6">
    <location>
        <begin position="4"/>
        <end position="151"/>
    </location>
</feature>
<evidence type="ECO:0000313" key="8">
    <source>
        <dbReference type="Proteomes" id="UP000008229"/>
    </source>
</evidence>
<dbReference type="InterPro" id="IPR013766">
    <property type="entry name" value="Thioredoxin_domain"/>
</dbReference>
<sequence length="151" mass="16240">MSVLQPGTPVPAFTLKREDGASFTQDDLKGKTTVLVFYPFAFSPVCTDQLNLYEEVLDQFSAQGATLYGVSCDSSWAQRAFREKLGVTIEQLSDFEPKGAACTAFGVLHEGGFPQRALVIVDPEGTVKWSYQAPSPGDLPGANLIFDGLAA</sequence>
<keyword evidence="4" id="KW-0676">Redox-active center</keyword>
<gene>
    <name evidence="7" type="ordered locus">Cwoe_3229</name>
</gene>
<evidence type="ECO:0000313" key="7">
    <source>
        <dbReference type="EMBL" id="ADB51647.1"/>
    </source>
</evidence>
<keyword evidence="2" id="KW-0049">Antioxidant</keyword>
<keyword evidence="8" id="KW-1185">Reference proteome</keyword>
<evidence type="ECO:0000259" key="6">
    <source>
        <dbReference type="PROSITE" id="PS51352"/>
    </source>
</evidence>
<dbReference type="InterPro" id="IPR024706">
    <property type="entry name" value="Peroxiredoxin_AhpC-typ"/>
</dbReference>